<protein>
    <recommendedName>
        <fullName evidence="3">Leucine-rich repeat domain-containing protein</fullName>
    </recommendedName>
</protein>
<evidence type="ECO:0008006" key="3">
    <source>
        <dbReference type="Google" id="ProtNLM"/>
    </source>
</evidence>
<proteinExistence type="predicted"/>
<keyword evidence="2" id="KW-1185">Reference proteome</keyword>
<dbReference type="EMBL" id="CP034550">
    <property type="protein sequence ID" value="QFZ19774.1"/>
    <property type="molecule type" value="Genomic_DNA"/>
</dbReference>
<organism evidence="1 2">
    <name type="scientific">Saccharothrix syringae</name>
    <name type="common">Nocardiopsis syringae</name>
    <dbReference type="NCBI Taxonomy" id="103733"/>
    <lineage>
        <taxon>Bacteria</taxon>
        <taxon>Bacillati</taxon>
        <taxon>Actinomycetota</taxon>
        <taxon>Actinomycetes</taxon>
        <taxon>Pseudonocardiales</taxon>
        <taxon>Pseudonocardiaceae</taxon>
        <taxon>Saccharothrix</taxon>
    </lineage>
</organism>
<gene>
    <name evidence="1" type="ORF">EKG83_22155</name>
</gene>
<dbReference type="Proteomes" id="UP000325787">
    <property type="component" value="Chromosome"/>
</dbReference>
<dbReference type="AlphaFoldDB" id="A0A5Q0H1N4"/>
<dbReference type="RefSeq" id="WP_033429554.1">
    <property type="nucleotide sequence ID" value="NZ_CP034550.1"/>
</dbReference>
<name>A0A5Q0H1N4_SACSY</name>
<reference evidence="2" key="1">
    <citation type="journal article" date="2021" name="Curr. Microbiol.">
        <title>Complete genome of nocamycin-producing strain Saccharothrix syringae NRRL B-16468 reveals the biosynthetic potential for secondary metabolites.</title>
        <authorList>
            <person name="Mo X."/>
            <person name="Yang S."/>
        </authorList>
    </citation>
    <scope>NUCLEOTIDE SEQUENCE [LARGE SCALE GENOMIC DNA]</scope>
    <source>
        <strain evidence="2">ATCC 51364 / DSM 43886 / JCM 6844 / KCTC 9398 / NBRC 14523 / NRRL B-16468 / INA 2240</strain>
    </source>
</reference>
<dbReference type="OrthoDB" id="637965at2"/>
<evidence type="ECO:0000313" key="2">
    <source>
        <dbReference type="Proteomes" id="UP000325787"/>
    </source>
</evidence>
<evidence type="ECO:0000313" key="1">
    <source>
        <dbReference type="EMBL" id="QFZ19774.1"/>
    </source>
</evidence>
<accession>A0A5Q0H1N4</accession>
<sequence>MRVSSVVPPVPPEVVDPLPPLEFPRVNVSGEQAVPDRLRGLTSLRHLEVVDLRDVDVFDHLAAPPRALEIAGTGRAFPLHRLPSVATLEALRLNGVRAEVDCAVFRELPELVDLTVLNSRRIVNVEALPDCPKPAGTTFADCGNPFKKQGKALFEARGFARPDVDFS</sequence>
<dbReference type="KEGG" id="ssyi:EKG83_22155"/>